<evidence type="ECO:0000259" key="2">
    <source>
        <dbReference type="Pfam" id="PF14402"/>
    </source>
</evidence>
<organism evidence="3 4">
    <name type="scientific">Candidatus Collierbacteria bacterium CG09_land_8_20_14_0_10_46_12</name>
    <dbReference type="NCBI Taxonomy" id="1974533"/>
    <lineage>
        <taxon>Bacteria</taxon>
        <taxon>Candidatus Collieribacteriota</taxon>
    </lineage>
</organism>
<dbReference type="InterPro" id="IPR025840">
    <property type="entry name" value="7TM_transglut"/>
</dbReference>
<accession>A0A2H0X073</accession>
<keyword evidence="1" id="KW-1133">Transmembrane helix</keyword>
<dbReference type="AlphaFoldDB" id="A0A2H0X073"/>
<evidence type="ECO:0000313" key="3">
    <source>
        <dbReference type="EMBL" id="PIS17589.1"/>
    </source>
</evidence>
<gene>
    <name evidence="3" type="ORF">COT54_03845</name>
</gene>
<evidence type="ECO:0000313" key="4">
    <source>
        <dbReference type="Proteomes" id="UP000229574"/>
    </source>
</evidence>
<evidence type="ECO:0000256" key="1">
    <source>
        <dbReference type="SAM" id="Phobius"/>
    </source>
</evidence>
<feature type="transmembrane region" description="Helical" evidence="1">
    <location>
        <begin position="193"/>
        <end position="213"/>
    </location>
</feature>
<comment type="caution">
    <text evidence="3">The sequence shown here is derived from an EMBL/GenBank/DDBJ whole genome shotgun (WGS) entry which is preliminary data.</text>
</comment>
<feature type="transmembrane region" description="Helical" evidence="1">
    <location>
        <begin position="113"/>
        <end position="131"/>
    </location>
</feature>
<sequence length="317" mass="35185">MTRWWRGLSLGVHSRRRCKLYFDIIRVMVKKILVLLVVFLSVLVGPVHAQVVPPDATMSSEIIESPMPKVDITQPTVEVKSKLEKVLDENPTGPLTWHNFLRHAVASAVAKDVPVNTVVLILLFPLVVAIVAAARHLIGMRGVGILTPALLSVAFLATGVWSGVILFLVILSVATVARIILKHLKLQYLPRLALLLWIVSGSVFLALWGASIFNVVGVVSVGIFPILILMLLAETFIDIQQGRSGKEARDLILETFLLAILTSLLLGWESVQRVVLLYPEIVYFGVGIFDVFMGRYTGLRLSEYLMYRGIVKEDEEE</sequence>
<feature type="domain" description="7 transmembrane helices usually fused to an inactive transglutaminase" evidence="2">
    <location>
        <begin position="119"/>
        <end position="309"/>
    </location>
</feature>
<feature type="transmembrane region" description="Helical" evidence="1">
    <location>
        <begin position="219"/>
        <end position="239"/>
    </location>
</feature>
<reference evidence="4" key="1">
    <citation type="submission" date="2017-09" db="EMBL/GenBank/DDBJ databases">
        <title>Depth-based differentiation of microbial function through sediment-hosted aquifers and enrichment of novel symbionts in the deep terrestrial subsurface.</title>
        <authorList>
            <person name="Probst A.J."/>
            <person name="Ladd B."/>
            <person name="Jarett J.K."/>
            <person name="Geller-Mcgrath D.E."/>
            <person name="Sieber C.M.K."/>
            <person name="Emerson J.B."/>
            <person name="Anantharaman K."/>
            <person name="Thomas B.C."/>
            <person name="Malmstrom R."/>
            <person name="Stieglmeier M."/>
            <person name="Klingl A."/>
            <person name="Woyke T."/>
            <person name="Ryan C.M."/>
            <person name="Banfield J.F."/>
        </authorList>
    </citation>
    <scope>NUCLEOTIDE SEQUENCE [LARGE SCALE GENOMIC DNA]</scope>
</reference>
<feature type="transmembrane region" description="Helical" evidence="1">
    <location>
        <begin position="274"/>
        <end position="293"/>
    </location>
</feature>
<dbReference type="Pfam" id="PF14402">
    <property type="entry name" value="7TM_transglut"/>
    <property type="match status" value="1"/>
</dbReference>
<feature type="transmembrane region" description="Helical" evidence="1">
    <location>
        <begin position="251"/>
        <end position="268"/>
    </location>
</feature>
<keyword evidence="1" id="KW-0812">Transmembrane</keyword>
<dbReference type="EMBL" id="PEYY01000141">
    <property type="protein sequence ID" value="PIS17589.1"/>
    <property type="molecule type" value="Genomic_DNA"/>
</dbReference>
<name>A0A2H0X073_9BACT</name>
<keyword evidence="1" id="KW-0472">Membrane</keyword>
<protein>
    <recommendedName>
        <fullName evidence="2">7 transmembrane helices usually fused to an inactive transglutaminase domain-containing protein</fullName>
    </recommendedName>
</protein>
<proteinExistence type="predicted"/>
<dbReference type="Proteomes" id="UP000229574">
    <property type="component" value="Unassembled WGS sequence"/>
</dbReference>